<evidence type="ECO:0008006" key="3">
    <source>
        <dbReference type="Google" id="ProtNLM"/>
    </source>
</evidence>
<comment type="caution">
    <text evidence="1">The sequence shown here is derived from an EMBL/GenBank/DDBJ whole genome shotgun (WGS) entry which is preliminary data.</text>
</comment>
<evidence type="ECO:0000313" key="2">
    <source>
        <dbReference type="Proteomes" id="UP001055117"/>
    </source>
</evidence>
<dbReference type="Proteomes" id="UP001055117">
    <property type="component" value="Unassembled WGS sequence"/>
</dbReference>
<proteinExistence type="predicted"/>
<name>A0ABQ4QP36_9HYPH</name>
<reference evidence="1 2" key="1">
    <citation type="journal article" date="2021" name="Front. Microbiol.">
        <title>Comprehensive Comparative Genomics and Phenotyping of Methylobacterium Species.</title>
        <authorList>
            <person name="Alessa O."/>
            <person name="Ogura Y."/>
            <person name="Fujitani Y."/>
            <person name="Takami H."/>
            <person name="Hayashi T."/>
            <person name="Sahin N."/>
            <person name="Tani A."/>
        </authorList>
    </citation>
    <scope>NUCLEOTIDE SEQUENCE [LARGE SCALE GENOMIC DNA]</scope>
    <source>
        <strain evidence="1 2">DSM 23679</strain>
    </source>
</reference>
<evidence type="ECO:0000313" key="1">
    <source>
        <dbReference type="EMBL" id="GJD47007.1"/>
    </source>
</evidence>
<organism evidence="1 2">
    <name type="scientific">Methylobacterium cerastii</name>
    <dbReference type="NCBI Taxonomy" id="932741"/>
    <lineage>
        <taxon>Bacteria</taxon>
        <taxon>Pseudomonadati</taxon>
        <taxon>Pseudomonadota</taxon>
        <taxon>Alphaproteobacteria</taxon>
        <taxon>Hyphomicrobiales</taxon>
        <taxon>Methylobacteriaceae</taxon>
        <taxon>Methylobacterium</taxon>
    </lineage>
</organism>
<dbReference type="EMBL" id="BPQG01000108">
    <property type="protein sequence ID" value="GJD47007.1"/>
    <property type="molecule type" value="Genomic_DNA"/>
</dbReference>
<accession>A0ABQ4QP36</accession>
<gene>
    <name evidence="1" type="ORF">AFCDBAGC_4892</name>
</gene>
<dbReference type="RefSeq" id="WP_238273217.1">
    <property type="nucleotide sequence ID" value="NZ_BPQG01000108.1"/>
</dbReference>
<protein>
    <recommendedName>
        <fullName evidence="3">TetR family transcriptional regulator</fullName>
    </recommendedName>
</protein>
<sequence length="74" mass="7749">MGGPDDLVNGAEMATARRAVSVQLAGEGIEVDDEVALRIASAAVLGFALYGGLDDRCLVHIRAAVREMHAMMGH</sequence>
<keyword evidence="2" id="KW-1185">Reference proteome</keyword>